<feature type="region of interest" description="Disordered" evidence="1">
    <location>
        <begin position="1"/>
        <end position="23"/>
    </location>
</feature>
<proteinExistence type="predicted"/>
<comment type="caution">
    <text evidence="2">The sequence shown here is derived from an EMBL/GenBank/DDBJ whole genome shotgun (WGS) entry which is preliminary data.</text>
</comment>
<dbReference type="EMBL" id="JBHTLS010000099">
    <property type="protein sequence ID" value="MFD1104424.1"/>
    <property type="molecule type" value="Genomic_DNA"/>
</dbReference>
<organism evidence="2 3">
    <name type="scientific">Sphingobium olei</name>
    <dbReference type="NCBI Taxonomy" id="420955"/>
    <lineage>
        <taxon>Bacteria</taxon>
        <taxon>Pseudomonadati</taxon>
        <taxon>Pseudomonadota</taxon>
        <taxon>Alphaproteobacteria</taxon>
        <taxon>Sphingomonadales</taxon>
        <taxon>Sphingomonadaceae</taxon>
        <taxon>Sphingobium</taxon>
    </lineage>
</organism>
<dbReference type="RefSeq" id="WP_380909703.1">
    <property type="nucleotide sequence ID" value="NZ_JBHTLS010000099.1"/>
</dbReference>
<protein>
    <recommendedName>
        <fullName evidence="4">TetR/AcrR family transcriptional regulator</fullName>
    </recommendedName>
</protein>
<evidence type="ECO:0000313" key="3">
    <source>
        <dbReference type="Proteomes" id="UP001597203"/>
    </source>
</evidence>
<dbReference type="Proteomes" id="UP001597203">
    <property type="component" value="Unassembled WGS sequence"/>
</dbReference>
<evidence type="ECO:0000313" key="2">
    <source>
        <dbReference type="EMBL" id="MFD1104424.1"/>
    </source>
</evidence>
<reference evidence="3" key="1">
    <citation type="journal article" date="2019" name="Int. J. Syst. Evol. Microbiol.">
        <title>The Global Catalogue of Microorganisms (GCM) 10K type strain sequencing project: providing services to taxonomists for standard genome sequencing and annotation.</title>
        <authorList>
            <consortium name="The Broad Institute Genomics Platform"/>
            <consortium name="The Broad Institute Genome Sequencing Center for Infectious Disease"/>
            <person name="Wu L."/>
            <person name="Ma J."/>
        </authorList>
    </citation>
    <scope>NUCLEOTIDE SEQUENCE [LARGE SCALE GENOMIC DNA]</scope>
    <source>
        <strain evidence="3">CCUG 54329</strain>
    </source>
</reference>
<evidence type="ECO:0000256" key="1">
    <source>
        <dbReference type="SAM" id="MobiDB-lite"/>
    </source>
</evidence>
<evidence type="ECO:0008006" key="4">
    <source>
        <dbReference type="Google" id="ProtNLM"/>
    </source>
</evidence>
<sequence>MSGSFTPNERTRDIIELRNQPDGPGLRYGKRGEATAVAKLILGGARLLRERIGQFQAEARYFEGRIGTVHELRIVIINDDAQALVTVTYDGDFKPYLEDIIREGGAWFDGLFEGVWEGYTSASEPETQQLILGTIVTAEMFYVCHHDLSVKDVTRLKRQSAALTELLDSVN</sequence>
<keyword evidence="3" id="KW-1185">Reference proteome</keyword>
<gene>
    <name evidence="2" type="ORF">ACFQ24_06005</name>
</gene>
<name>A0ABW3NZ50_9SPHN</name>
<accession>A0ABW3NZ50</accession>